<comment type="caution">
    <text evidence="2">The sequence shown here is derived from an EMBL/GenBank/DDBJ whole genome shotgun (WGS) entry which is preliminary data.</text>
</comment>
<dbReference type="PROSITE" id="PS50943">
    <property type="entry name" value="HTH_CROC1"/>
    <property type="match status" value="1"/>
</dbReference>
<dbReference type="OrthoDB" id="4828926at2"/>
<feature type="domain" description="HTH cro/C1-type" evidence="1">
    <location>
        <begin position="22"/>
        <end position="76"/>
    </location>
</feature>
<dbReference type="InterPro" id="IPR001387">
    <property type="entry name" value="Cro/C1-type_HTH"/>
</dbReference>
<evidence type="ECO:0000259" key="1">
    <source>
        <dbReference type="PROSITE" id="PS50943"/>
    </source>
</evidence>
<dbReference type="Proteomes" id="UP000321798">
    <property type="component" value="Unassembled WGS sequence"/>
</dbReference>
<gene>
    <name evidence="2" type="ORF">CSO01_30730</name>
</gene>
<dbReference type="GO" id="GO:0003677">
    <property type="term" value="F:DNA binding"/>
    <property type="evidence" value="ECO:0007669"/>
    <property type="project" value="InterPro"/>
</dbReference>
<sequence>MADERRSLWSHPRSPADLGAFLRAARIEENLTQEALADELGFDRRVLQRIEAGEPTLYATRLFALMGRLGCELELRKP</sequence>
<evidence type="ECO:0000313" key="2">
    <source>
        <dbReference type="EMBL" id="GEP70358.1"/>
    </source>
</evidence>
<dbReference type="RefSeq" id="WP_146954149.1">
    <property type="nucleotide sequence ID" value="NZ_BAABBJ010000014.1"/>
</dbReference>
<dbReference type="SUPFAM" id="SSF47413">
    <property type="entry name" value="lambda repressor-like DNA-binding domains"/>
    <property type="match status" value="1"/>
</dbReference>
<evidence type="ECO:0000313" key="3">
    <source>
        <dbReference type="Proteomes" id="UP000321798"/>
    </source>
</evidence>
<dbReference type="EMBL" id="BKAL01000012">
    <property type="protein sequence ID" value="GEP70358.1"/>
    <property type="molecule type" value="Genomic_DNA"/>
</dbReference>
<dbReference type="CDD" id="cd00093">
    <property type="entry name" value="HTH_XRE"/>
    <property type="match status" value="1"/>
</dbReference>
<dbReference type="Gene3D" id="1.10.260.40">
    <property type="entry name" value="lambda repressor-like DNA-binding domains"/>
    <property type="match status" value="1"/>
</dbReference>
<dbReference type="AlphaFoldDB" id="A0A512PGM8"/>
<keyword evidence="3" id="KW-1185">Reference proteome</keyword>
<dbReference type="SMART" id="SM00530">
    <property type="entry name" value="HTH_XRE"/>
    <property type="match status" value="1"/>
</dbReference>
<dbReference type="Pfam" id="PF01381">
    <property type="entry name" value="HTH_3"/>
    <property type="match status" value="1"/>
</dbReference>
<protein>
    <recommendedName>
        <fullName evidence="1">HTH cro/C1-type domain-containing protein</fullName>
    </recommendedName>
</protein>
<organism evidence="2 3">
    <name type="scientific">Cellulomonas soli</name>
    <dbReference type="NCBI Taxonomy" id="931535"/>
    <lineage>
        <taxon>Bacteria</taxon>
        <taxon>Bacillati</taxon>
        <taxon>Actinomycetota</taxon>
        <taxon>Actinomycetes</taxon>
        <taxon>Micrococcales</taxon>
        <taxon>Cellulomonadaceae</taxon>
        <taxon>Cellulomonas</taxon>
    </lineage>
</organism>
<proteinExistence type="predicted"/>
<dbReference type="InterPro" id="IPR010982">
    <property type="entry name" value="Lambda_DNA-bd_dom_sf"/>
</dbReference>
<name>A0A512PGM8_9CELL</name>
<reference evidence="2 3" key="1">
    <citation type="submission" date="2019-07" db="EMBL/GenBank/DDBJ databases">
        <title>Whole genome shotgun sequence of Cellulomonas soli NBRC 109434.</title>
        <authorList>
            <person name="Hosoyama A."/>
            <person name="Uohara A."/>
            <person name="Ohji S."/>
            <person name="Ichikawa N."/>
        </authorList>
    </citation>
    <scope>NUCLEOTIDE SEQUENCE [LARGE SCALE GENOMIC DNA]</scope>
    <source>
        <strain evidence="2 3">NBRC 109434</strain>
    </source>
</reference>
<accession>A0A512PGM8</accession>